<feature type="region of interest" description="Disordered" evidence="1">
    <location>
        <begin position="61"/>
        <end position="101"/>
    </location>
</feature>
<name>A0A9W7SVD0_9PEZI</name>
<feature type="region of interest" description="Disordered" evidence="1">
    <location>
        <begin position="175"/>
        <end position="202"/>
    </location>
</feature>
<evidence type="ECO:0000313" key="2">
    <source>
        <dbReference type="EMBL" id="KAH9832706.1"/>
    </source>
</evidence>
<dbReference type="EMBL" id="RIBY02001112">
    <property type="protein sequence ID" value="KAH9832706.1"/>
    <property type="molecule type" value="Genomic_DNA"/>
</dbReference>
<evidence type="ECO:0000256" key="1">
    <source>
        <dbReference type="SAM" id="MobiDB-lite"/>
    </source>
</evidence>
<comment type="caution">
    <text evidence="2">The sequence shown here is derived from an EMBL/GenBank/DDBJ whole genome shotgun (WGS) entry which is preliminary data.</text>
</comment>
<protein>
    <submittedName>
        <fullName evidence="2">Life-span regulatory factor</fullName>
    </submittedName>
</protein>
<accession>A0A9W7SVD0</accession>
<feature type="compositionally biased region" description="Polar residues" evidence="1">
    <location>
        <begin position="67"/>
        <end position="101"/>
    </location>
</feature>
<organism evidence="2 3">
    <name type="scientific">Teratosphaeria destructans</name>
    <dbReference type="NCBI Taxonomy" id="418781"/>
    <lineage>
        <taxon>Eukaryota</taxon>
        <taxon>Fungi</taxon>
        <taxon>Dikarya</taxon>
        <taxon>Ascomycota</taxon>
        <taxon>Pezizomycotina</taxon>
        <taxon>Dothideomycetes</taxon>
        <taxon>Dothideomycetidae</taxon>
        <taxon>Mycosphaerellales</taxon>
        <taxon>Teratosphaeriaceae</taxon>
        <taxon>Teratosphaeria</taxon>
    </lineage>
</organism>
<evidence type="ECO:0000313" key="3">
    <source>
        <dbReference type="Proteomes" id="UP001138500"/>
    </source>
</evidence>
<dbReference type="OrthoDB" id="3599883at2759"/>
<proteinExistence type="predicted"/>
<dbReference type="AlphaFoldDB" id="A0A9W7SVD0"/>
<keyword evidence="3" id="KW-1185">Reference proteome</keyword>
<reference evidence="2 3" key="2">
    <citation type="journal article" date="2021" name="Curr. Genet.">
        <title>Genetic response to nitrogen starvation in the aggressive Eucalyptus foliar pathogen Teratosphaeria destructans.</title>
        <authorList>
            <person name="Havenga M."/>
            <person name="Wingfield B.D."/>
            <person name="Wingfield M.J."/>
            <person name="Dreyer L.L."/>
            <person name="Roets F."/>
            <person name="Aylward J."/>
        </authorList>
    </citation>
    <scope>NUCLEOTIDE SEQUENCE [LARGE SCALE GENOMIC DNA]</scope>
    <source>
        <strain evidence="2">CMW44962</strain>
    </source>
</reference>
<gene>
    <name evidence="2" type="ORF">Tdes44962_MAKER00186</name>
</gene>
<dbReference type="Proteomes" id="UP001138500">
    <property type="component" value="Unassembled WGS sequence"/>
</dbReference>
<sequence>MAPSSPYVDSPPPDIIPQRSPTILRPISLTFSDLALSEHGSPSEHTPDYLDYVEASAVSNPHVESWNPGSQSNTRPSYKRASTTTDISNMPSLSHTPSSSIGTIGSVVLQRSIPSRHNKSYSTHSTRSEDLVNPYATLAPTSSLHLHDARLKSCASTVTAFRVAEAGALSYDKRPSANRRLSSAHGSLKQLFSHEAMKAPPS</sequence>
<reference evidence="2 3" key="1">
    <citation type="journal article" date="2018" name="IMA Fungus">
        <title>IMA Genome-F 10: Nine draft genome sequences of Claviceps purpurea s.lat., including C. arundinis, C. humidiphila, and C. cf. spartinae, pseudomolecules for the pitch canker pathogen Fusarium circinatum, draft genome of Davidsoniella eucalypti, Grosmannia galeiformis, Quambalaria eucalypti, and Teratosphaeria destructans.</title>
        <authorList>
            <person name="Wingfield B.D."/>
            <person name="Liu M."/>
            <person name="Nguyen H.D."/>
            <person name="Lane F.A."/>
            <person name="Morgan S.W."/>
            <person name="De Vos L."/>
            <person name="Wilken P.M."/>
            <person name="Duong T.A."/>
            <person name="Aylward J."/>
            <person name="Coetzee M.P."/>
            <person name="Dadej K."/>
            <person name="De Beer Z.W."/>
            <person name="Findlay W."/>
            <person name="Havenga M."/>
            <person name="Kolarik M."/>
            <person name="Menzies J.G."/>
            <person name="Naidoo K."/>
            <person name="Pochopski O."/>
            <person name="Shoukouhi P."/>
            <person name="Santana Q.C."/>
            <person name="Seifert K.A."/>
            <person name="Soal N."/>
            <person name="Steenkamp E.T."/>
            <person name="Tatham C.T."/>
            <person name="van der Nest M.A."/>
            <person name="Wingfield M.J."/>
        </authorList>
    </citation>
    <scope>NUCLEOTIDE SEQUENCE [LARGE SCALE GENOMIC DNA]</scope>
    <source>
        <strain evidence="2">CMW44962</strain>
    </source>
</reference>
<feature type="region of interest" description="Disordered" evidence="1">
    <location>
        <begin position="1"/>
        <end position="21"/>
    </location>
</feature>